<feature type="signal peptide" evidence="5">
    <location>
        <begin position="1"/>
        <end position="25"/>
    </location>
</feature>
<sequence length="150" mass="15870">MRFQRFAVIAFVVGLSAASTIPAHAATAAVISSAGPQAALDYAYDQIGKEYCYGGTGPSCFDASGLTKKAWAAGGVTLPRTIGAQYSVTRRVRYGGLRPGDLVFFSDLGHVGIYVGSGKMIHAPRTGRDIEMVSITSGYYRSEYYGAGRP</sequence>
<comment type="caution">
    <text evidence="7">The sequence shown here is derived from an EMBL/GenBank/DDBJ whole genome shotgun (WGS) entry which is preliminary data.</text>
</comment>
<organism evidence="7 8">
    <name type="scientific">Planobispora longispora</name>
    <dbReference type="NCBI Taxonomy" id="28887"/>
    <lineage>
        <taxon>Bacteria</taxon>
        <taxon>Bacillati</taxon>
        <taxon>Actinomycetota</taxon>
        <taxon>Actinomycetes</taxon>
        <taxon>Streptosporangiales</taxon>
        <taxon>Streptosporangiaceae</taxon>
        <taxon>Planobispora</taxon>
    </lineage>
</organism>
<dbReference type="GO" id="GO:0006508">
    <property type="term" value="P:proteolysis"/>
    <property type="evidence" value="ECO:0007669"/>
    <property type="project" value="UniProtKB-KW"/>
</dbReference>
<proteinExistence type="inferred from homology"/>
<keyword evidence="5" id="KW-0732">Signal</keyword>
<keyword evidence="2" id="KW-0645">Protease</keyword>
<evidence type="ECO:0000256" key="5">
    <source>
        <dbReference type="SAM" id="SignalP"/>
    </source>
</evidence>
<evidence type="ECO:0000256" key="1">
    <source>
        <dbReference type="ARBA" id="ARBA00007074"/>
    </source>
</evidence>
<dbReference type="SUPFAM" id="SSF54001">
    <property type="entry name" value="Cysteine proteinases"/>
    <property type="match status" value="1"/>
</dbReference>
<dbReference type="RefSeq" id="WP_203889457.1">
    <property type="nucleotide sequence ID" value="NZ_BOOH01000011.1"/>
</dbReference>
<evidence type="ECO:0000256" key="4">
    <source>
        <dbReference type="ARBA" id="ARBA00022807"/>
    </source>
</evidence>
<dbReference type="Proteomes" id="UP000616724">
    <property type="component" value="Unassembled WGS sequence"/>
</dbReference>
<dbReference type="EMBL" id="BOOH01000011">
    <property type="protein sequence ID" value="GIH74739.1"/>
    <property type="molecule type" value="Genomic_DNA"/>
</dbReference>
<feature type="domain" description="NlpC/P60" evidence="6">
    <location>
        <begin position="33"/>
        <end position="150"/>
    </location>
</feature>
<evidence type="ECO:0000313" key="8">
    <source>
        <dbReference type="Proteomes" id="UP000616724"/>
    </source>
</evidence>
<dbReference type="PANTHER" id="PTHR47053:SF1">
    <property type="entry name" value="MUREIN DD-ENDOPEPTIDASE MEPH-RELATED"/>
    <property type="match status" value="1"/>
</dbReference>
<accession>A0A8J3RJE2</accession>
<dbReference type="Gene3D" id="3.90.1720.10">
    <property type="entry name" value="endopeptidase domain like (from Nostoc punctiforme)"/>
    <property type="match status" value="1"/>
</dbReference>
<reference evidence="7 8" key="1">
    <citation type="submission" date="2021-01" db="EMBL/GenBank/DDBJ databases">
        <title>Whole genome shotgun sequence of Planobispora longispora NBRC 13918.</title>
        <authorList>
            <person name="Komaki H."/>
            <person name="Tamura T."/>
        </authorList>
    </citation>
    <scope>NUCLEOTIDE SEQUENCE [LARGE SCALE GENOMIC DNA]</scope>
    <source>
        <strain evidence="7 8">NBRC 13918</strain>
    </source>
</reference>
<keyword evidence="4" id="KW-0788">Thiol protease</keyword>
<dbReference type="PROSITE" id="PS51935">
    <property type="entry name" value="NLPC_P60"/>
    <property type="match status" value="1"/>
</dbReference>
<evidence type="ECO:0000256" key="3">
    <source>
        <dbReference type="ARBA" id="ARBA00022801"/>
    </source>
</evidence>
<feature type="chain" id="PRO_5035157981" description="NlpC/P60 domain-containing protein" evidence="5">
    <location>
        <begin position="26"/>
        <end position="150"/>
    </location>
</feature>
<comment type="similarity">
    <text evidence="1">Belongs to the peptidase C40 family.</text>
</comment>
<gene>
    <name evidence="7" type="ORF">Plo01_11680</name>
</gene>
<dbReference type="InterPro" id="IPR000064">
    <property type="entry name" value="NLP_P60_dom"/>
</dbReference>
<dbReference type="InterPro" id="IPR051202">
    <property type="entry name" value="Peptidase_C40"/>
</dbReference>
<dbReference type="GO" id="GO:0008234">
    <property type="term" value="F:cysteine-type peptidase activity"/>
    <property type="evidence" value="ECO:0007669"/>
    <property type="project" value="UniProtKB-KW"/>
</dbReference>
<evidence type="ECO:0000259" key="6">
    <source>
        <dbReference type="PROSITE" id="PS51935"/>
    </source>
</evidence>
<keyword evidence="8" id="KW-1185">Reference proteome</keyword>
<evidence type="ECO:0000313" key="7">
    <source>
        <dbReference type="EMBL" id="GIH74739.1"/>
    </source>
</evidence>
<dbReference type="PANTHER" id="PTHR47053">
    <property type="entry name" value="MUREIN DD-ENDOPEPTIDASE MEPH-RELATED"/>
    <property type="match status" value="1"/>
</dbReference>
<dbReference type="AlphaFoldDB" id="A0A8J3RJE2"/>
<dbReference type="Pfam" id="PF00877">
    <property type="entry name" value="NLPC_P60"/>
    <property type="match status" value="1"/>
</dbReference>
<evidence type="ECO:0000256" key="2">
    <source>
        <dbReference type="ARBA" id="ARBA00022670"/>
    </source>
</evidence>
<name>A0A8J3RJE2_9ACTN</name>
<keyword evidence="3" id="KW-0378">Hydrolase</keyword>
<dbReference type="InterPro" id="IPR038765">
    <property type="entry name" value="Papain-like_cys_pep_sf"/>
</dbReference>
<protein>
    <recommendedName>
        <fullName evidence="6">NlpC/P60 domain-containing protein</fullName>
    </recommendedName>
</protein>